<dbReference type="SMART" id="SM00530">
    <property type="entry name" value="HTH_XRE"/>
    <property type="match status" value="1"/>
</dbReference>
<dbReference type="CDD" id="cd00093">
    <property type="entry name" value="HTH_XRE"/>
    <property type="match status" value="1"/>
</dbReference>
<accession>A0A7X0ZL06</accession>
<name>A0A7X0ZL06_9LIST</name>
<dbReference type="AlphaFoldDB" id="A0A7X0ZL06"/>
<dbReference type="Pfam" id="PF15731">
    <property type="entry name" value="MqsA_antitoxin"/>
    <property type="match status" value="1"/>
</dbReference>
<dbReference type="PROSITE" id="PS50943">
    <property type="entry name" value="HTH_CROC1"/>
    <property type="match status" value="1"/>
</dbReference>
<evidence type="ECO:0000313" key="5">
    <source>
        <dbReference type="EMBL" id="MBC2288822.1"/>
    </source>
</evidence>
<dbReference type="SUPFAM" id="SSF47413">
    <property type="entry name" value="lambda repressor-like DNA-binding domains"/>
    <property type="match status" value="1"/>
</dbReference>
<proteinExistence type="predicted"/>
<evidence type="ECO:0000259" key="4">
    <source>
        <dbReference type="PROSITE" id="PS50943"/>
    </source>
</evidence>
<evidence type="ECO:0000256" key="3">
    <source>
        <dbReference type="ARBA" id="ARBA00023163"/>
    </source>
</evidence>
<dbReference type="PANTHER" id="PTHR36511:SF3">
    <property type="entry name" value="ANTITOXIN HIGA-2"/>
    <property type="match status" value="1"/>
</dbReference>
<sequence>MKIHQNDLFRLMDVEVEEREEVLQKNNRNSNVKHAQAYQADDVKRLRAKLQMSQKVFAKLMGSSIRTIEYWEAGAKKTSGAANRLMQVFDLDPELPEALGLIEKNE</sequence>
<dbReference type="GO" id="GO:0003677">
    <property type="term" value="F:DNA binding"/>
    <property type="evidence" value="ECO:0007669"/>
    <property type="project" value="UniProtKB-KW"/>
</dbReference>
<keyword evidence="1" id="KW-0805">Transcription regulation</keyword>
<dbReference type="InterPro" id="IPR052359">
    <property type="entry name" value="HTH-type_reg/antitoxin"/>
</dbReference>
<keyword evidence="3" id="KW-0804">Transcription</keyword>
<evidence type="ECO:0000256" key="1">
    <source>
        <dbReference type="ARBA" id="ARBA00023015"/>
    </source>
</evidence>
<keyword evidence="2" id="KW-0238">DNA-binding</keyword>
<evidence type="ECO:0000256" key="2">
    <source>
        <dbReference type="ARBA" id="ARBA00023125"/>
    </source>
</evidence>
<protein>
    <submittedName>
        <fullName evidence="5">Type II toxin-antitoxin system MqsA family antitoxin</fullName>
    </submittedName>
</protein>
<dbReference type="InterPro" id="IPR010982">
    <property type="entry name" value="Lambda_DNA-bd_dom_sf"/>
</dbReference>
<organism evidence="5 6">
    <name type="scientific">Listeria farberi</name>
    <dbReference type="NCBI Taxonomy" id="2713500"/>
    <lineage>
        <taxon>Bacteria</taxon>
        <taxon>Bacillati</taxon>
        <taxon>Bacillota</taxon>
        <taxon>Bacilli</taxon>
        <taxon>Bacillales</taxon>
        <taxon>Listeriaceae</taxon>
        <taxon>Listeria</taxon>
    </lineage>
</organism>
<evidence type="ECO:0000313" key="6">
    <source>
        <dbReference type="Proteomes" id="UP000558070"/>
    </source>
</evidence>
<feature type="domain" description="HTH cro/C1-type" evidence="4">
    <location>
        <begin position="43"/>
        <end position="96"/>
    </location>
</feature>
<dbReference type="RefSeq" id="WP_185597443.1">
    <property type="nucleotide sequence ID" value="NZ_JAARZO010000007.1"/>
</dbReference>
<gene>
    <name evidence="5" type="ORF">HCB47_14485</name>
</gene>
<dbReference type="InterPro" id="IPR001387">
    <property type="entry name" value="Cro/C1-type_HTH"/>
</dbReference>
<dbReference type="PANTHER" id="PTHR36511">
    <property type="entry name" value="MERR FAMILY BACTERIAL REGULATORY PROTEIN"/>
    <property type="match status" value="1"/>
</dbReference>
<dbReference type="EMBL" id="JAARZO010000007">
    <property type="protein sequence ID" value="MBC2288822.1"/>
    <property type="molecule type" value="Genomic_DNA"/>
</dbReference>
<dbReference type="Proteomes" id="UP000558070">
    <property type="component" value="Unassembled WGS sequence"/>
</dbReference>
<reference evidence="5 6" key="1">
    <citation type="submission" date="2020-03" db="EMBL/GenBank/DDBJ databases">
        <title>Soil Listeria distribution.</title>
        <authorList>
            <person name="Liao J."/>
            <person name="Wiedmann M."/>
        </authorList>
    </citation>
    <scope>NUCLEOTIDE SEQUENCE [LARGE SCALE GENOMIC DNA]</scope>
    <source>
        <strain evidence="5 6">FSL L7-0072</strain>
    </source>
</reference>
<dbReference type="InterPro" id="IPR032758">
    <property type="entry name" value="MqsA/HigA-2"/>
</dbReference>
<comment type="caution">
    <text evidence="5">The sequence shown here is derived from an EMBL/GenBank/DDBJ whole genome shotgun (WGS) entry which is preliminary data.</text>
</comment>
<dbReference type="Gene3D" id="1.10.260.40">
    <property type="entry name" value="lambda repressor-like DNA-binding domains"/>
    <property type="match status" value="1"/>
</dbReference>